<feature type="domain" description="Pycsar effector protein" evidence="10">
    <location>
        <begin position="35"/>
        <end position="184"/>
    </location>
</feature>
<dbReference type="RefSeq" id="WP_253767203.1">
    <property type="nucleotide sequence ID" value="NZ_JAMTCK010000002.1"/>
</dbReference>
<evidence type="ECO:0000313" key="12">
    <source>
        <dbReference type="Proteomes" id="UP001206128"/>
    </source>
</evidence>
<dbReference type="InterPro" id="IPR043760">
    <property type="entry name" value="PycTM_dom"/>
</dbReference>
<gene>
    <name evidence="11" type="ORF">LX83_000820</name>
</gene>
<comment type="subcellular location">
    <subcellularLocation>
        <location evidence="1">Cell membrane</location>
    </subcellularLocation>
</comment>
<dbReference type="GO" id="GO:0051607">
    <property type="term" value="P:defense response to virus"/>
    <property type="evidence" value="ECO:0007669"/>
    <property type="project" value="UniProtKB-KW"/>
</dbReference>
<dbReference type="Pfam" id="PF18967">
    <property type="entry name" value="PycTM"/>
    <property type="match status" value="1"/>
</dbReference>
<protein>
    <recommendedName>
        <fullName evidence="10">Pycsar effector protein domain-containing protein</fullName>
    </recommendedName>
</protein>
<evidence type="ECO:0000256" key="8">
    <source>
        <dbReference type="SAM" id="MobiDB-lite"/>
    </source>
</evidence>
<accession>A0AAE3GAQ4</accession>
<feature type="transmembrane region" description="Helical" evidence="9">
    <location>
        <begin position="52"/>
        <end position="71"/>
    </location>
</feature>
<dbReference type="GO" id="GO:0005886">
    <property type="term" value="C:plasma membrane"/>
    <property type="evidence" value="ECO:0007669"/>
    <property type="project" value="UniProtKB-SubCell"/>
</dbReference>
<keyword evidence="6" id="KW-0051">Antiviral defense</keyword>
<proteinExistence type="predicted"/>
<evidence type="ECO:0000256" key="4">
    <source>
        <dbReference type="ARBA" id="ARBA00022741"/>
    </source>
</evidence>
<dbReference type="EMBL" id="JAMTCK010000002">
    <property type="protein sequence ID" value="MCP2163980.1"/>
    <property type="molecule type" value="Genomic_DNA"/>
</dbReference>
<evidence type="ECO:0000256" key="6">
    <source>
        <dbReference type="ARBA" id="ARBA00023118"/>
    </source>
</evidence>
<dbReference type="GO" id="GO:0000166">
    <property type="term" value="F:nucleotide binding"/>
    <property type="evidence" value="ECO:0007669"/>
    <property type="project" value="UniProtKB-KW"/>
</dbReference>
<organism evidence="11 12">
    <name type="scientific">Goodfellowiella coeruleoviolacea</name>
    <dbReference type="NCBI Taxonomy" id="334858"/>
    <lineage>
        <taxon>Bacteria</taxon>
        <taxon>Bacillati</taxon>
        <taxon>Actinomycetota</taxon>
        <taxon>Actinomycetes</taxon>
        <taxon>Pseudonocardiales</taxon>
        <taxon>Pseudonocardiaceae</taxon>
        <taxon>Goodfellowiella</taxon>
    </lineage>
</organism>
<keyword evidence="7 9" id="KW-0472">Membrane</keyword>
<reference evidence="11" key="1">
    <citation type="submission" date="2022-06" db="EMBL/GenBank/DDBJ databases">
        <title>Genomic Encyclopedia of Archaeal and Bacterial Type Strains, Phase II (KMG-II): from individual species to whole genera.</title>
        <authorList>
            <person name="Goeker M."/>
        </authorList>
    </citation>
    <scope>NUCLEOTIDE SEQUENCE</scope>
    <source>
        <strain evidence="11">DSM 43935</strain>
    </source>
</reference>
<sequence>MRINLIGSTRRSRDNTSDDNNTEDRSAAEGTALVERMLADNQAEIGRADQKAFTTLGVLGAATSVALGGALTEQGMGLHLAGPAQLARWAGMSMAALAVLLLLFAVYPRFRDRGDHRRVNYFGHTLDLADEAALSQGLRNTADDPTAAAVRQFRATSQIVIAKYRLVRWGICCCGAGMVLMLASFF</sequence>
<evidence type="ECO:0000256" key="7">
    <source>
        <dbReference type="ARBA" id="ARBA00023136"/>
    </source>
</evidence>
<evidence type="ECO:0000256" key="5">
    <source>
        <dbReference type="ARBA" id="ARBA00022989"/>
    </source>
</evidence>
<keyword evidence="2" id="KW-1003">Cell membrane</keyword>
<name>A0AAE3GAQ4_9PSEU</name>
<evidence type="ECO:0000256" key="1">
    <source>
        <dbReference type="ARBA" id="ARBA00004236"/>
    </source>
</evidence>
<evidence type="ECO:0000256" key="3">
    <source>
        <dbReference type="ARBA" id="ARBA00022692"/>
    </source>
</evidence>
<feature type="transmembrane region" description="Helical" evidence="9">
    <location>
        <begin position="86"/>
        <end position="107"/>
    </location>
</feature>
<dbReference type="AlphaFoldDB" id="A0AAE3GAQ4"/>
<feature type="region of interest" description="Disordered" evidence="8">
    <location>
        <begin position="1"/>
        <end position="26"/>
    </location>
</feature>
<evidence type="ECO:0000313" key="11">
    <source>
        <dbReference type="EMBL" id="MCP2163980.1"/>
    </source>
</evidence>
<keyword evidence="5 9" id="KW-1133">Transmembrane helix</keyword>
<comment type="caution">
    <text evidence="11">The sequence shown here is derived from an EMBL/GenBank/DDBJ whole genome shotgun (WGS) entry which is preliminary data.</text>
</comment>
<dbReference type="Proteomes" id="UP001206128">
    <property type="component" value="Unassembled WGS sequence"/>
</dbReference>
<evidence type="ECO:0000259" key="10">
    <source>
        <dbReference type="Pfam" id="PF18967"/>
    </source>
</evidence>
<keyword evidence="3 9" id="KW-0812">Transmembrane</keyword>
<evidence type="ECO:0000256" key="2">
    <source>
        <dbReference type="ARBA" id="ARBA00022475"/>
    </source>
</evidence>
<keyword evidence="4" id="KW-0547">Nucleotide-binding</keyword>
<feature type="transmembrane region" description="Helical" evidence="9">
    <location>
        <begin position="166"/>
        <end position="185"/>
    </location>
</feature>
<keyword evidence="12" id="KW-1185">Reference proteome</keyword>
<evidence type="ECO:0000256" key="9">
    <source>
        <dbReference type="SAM" id="Phobius"/>
    </source>
</evidence>
<feature type="compositionally biased region" description="Basic and acidic residues" evidence="8">
    <location>
        <begin position="11"/>
        <end position="26"/>
    </location>
</feature>